<dbReference type="PROSITE" id="PS50089">
    <property type="entry name" value="ZF_RING_2"/>
    <property type="match status" value="1"/>
</dbReference>
<comment type="pathway">
    <text evidence="3 11">Protein modification; protein ubiquitination.</text>
</comment>
<keyword evidence="11" id="KW-0256">Endoplasmic reticulum</keyword>
<dbReference type="InterPro" id="IPR001841">
    <property type="entry name" value="Znf_RING"/>
</dbReference>
<dbReference type="GO" id="GO:0005789">
    <property type="term" value="C:endoplasmic reticulum membrane"/>
    <property type="evidence" value="ECO:0007669"/>
    <property type="project" value="UniProtKB-SubCell"/>
</dbReference>
<keyword evidence="4 11" id="KW-0808">Transferase</keyword>
<sequence>MAFEQYFANEWKSVPAAGADSEKTPPCFDCNICLDFARDPVVTLCGHLYCWPCIYKWFHFQSATLASDEHPQCPVCKAEISHTTVVPLYGRGQMLSEAEPEGGKAPKLELVIPPRPPACGTQALVPTPTGQQLPYRNPYQNLESLPQPYGSFEQDSSAPLLNFGGSTPTGAANLAMGMFGEMVYARVFGNSESLYAYPNSYHLEGFSSPRLRRQEMQADKSLFRVTVFLCCCFFLCLALF</sequence>
<dbReference type="GO" id="GO:0061630">
    <property type="term" value="F:ubiquitin protein ligase activity"/>
    <property type="evidence" value="ECO:0007669"/>
    <property type="project" value="UniProtKB-UniRule"/>
</dbReference>
<dbReference type="PROSITE" id="PS00518">
    <property type="entry name" value="ZF_RING_1"/>
    <property type="match status" value="1"/>
</dbReference>
<dbReference type="SUPFAM" id="SSF57850">
    <property type="entry name" value="RING/U-box"/>
    <property type="match status" value="1"/>
</dbReference>
<evidence type="ECO:0000256" key="6">
    <source>
        <dbReference type="ARBA" id="ARBA00022771"/>
    </source>
</evidence>
<evidence type="ECO:0000256" key="10">
    <source>
        <dbReference type="PROSITE-ProRule" id="PRU00175"/>
    </source>
</evidence>
<feature type="domain" description="RING-type" evidence="12">
    <location>
        <begin position="30"/>
        <end position="77"/>
    </location>
</feature>
<dbReference type="Pfam" id="PF00097">
    <property type="entry name" value="zf-C3HC4"/>
    <property type="match status" value="1"/>
</dbReference>
<dbReference type="Gene3D" id="3.30.40.10">
    <property type="entry name" value="Zinc/RING finger domain, C3HC4 (zinc finger)"/>
    <property type="match status" value="1"/>
</dbReference>
<evidence type="ECO:0000256" key="7">
    <source>
        <dbReference type="ARBA" id="ARBA00022786"/>
    </source>
</evidence>
<comment type="domain">
    <text evidence="11">The RING-type zinc finger domain is responsible for E3 ligase activity.</text>
</comment>
<keyword evidence="8 11" id="KW-0862">Zinc</keyword>
<reference evidence="13" key="1">
    <citation type="submission" date="2022-12" db="EMBL/GenBank/DDBJ databases">
        <title>Draft genome assemblies for two species of Escallonia (Escalloniales).</title>
        <authorList>
            <person name="Chanderbali A."/>
            <person name="Dervinis C."/>
            <person name="Anghel I."/>
            <person name="Soltis D."/>
            <person name="Soltis P."/>
            <person name="Zapata F."/>
        </authorList>
    </citation>
    <scope>NUCLEOTIDE SEQUENCE</scope>
    <source>
        <strain evidence="13">UCBG92.1500</strain>
        <tissue evidence="13">Leaf</tissue>
    </source>
</reference>
<dbReference type="CDD" id="cd16745">
    <property type="entry name" value="RING-HC_AtRMA-like"/>
    <property type="match status" value="1"/>
</dbReference>
<accession>A0AA88U4M0</accession>
<feature type="transmembrane region" description="Helical" evidence="11">
    <location>
        <begin position="221"/>
        <end position="239"/>
    </location>
</feature>
<evidence type="ECO:0000259" key="12">
    <source>
        <dbReference type="PROSITE" id="PS50089"/>
    </source>
</evidence>
<keyword evidence="9 11" id="KW-0472">Membrane</keyword>
<keyword evidence="14" id="KW-1185">Reference proteome</keyword>
<evidence type="ECO:0000256" key="9">
    <source>
        <dbReference type="ARBA" id="ARBA00023136"/>
    </source>
</evidence>
<keyword evidence="11" id="KW-1133">Transmembrane helix</keyword>
<dbReference type="InterPro" id="IPR013083">
    <property type="entry name" value="Znf_RING/FYVE/PHD"/>
</dbReference>
<evidence type="ECO:0000256" key="11">
    <source>
        <dbReference type="RuleBase" id="RU369090"/>
    </source>
</evidence>
<dbReference type="Proteomes" id="UP001187471">
    <property type="component" value="Unassembled WGS sequence"/>
</dbReference>
<comment type="caution">
    <text evidence="13">The sequence shown here is derived from an EMBL/GenBank/DDBJ whole genome shotgun (WGS) entry which is preliminary data.</text>
</comment>
<protein>
    <recommendedName>
        <fullName evidence="11">E3 ubiquitin-protein ligase RMA</fullName>
        <ecNumber evidence="11">2.3.2.27</ecNumber>
    </recommendedName>
    <alternativeName>
        <fullName evidence="11">Protein RING membrane-anchor</fullName>
    </alternativeName>
    <alternativeName>
        <fullName evidence="11">RING-type E3 ubiquitin transferase RMA</fullName>
    </alternativeName>
</protein>
<evidence type="ECO:0000256" key="8">
    <source>
        <dbReference type="ARBA" id="ARBA00022833"/>
    </source>
</evidence>
<dbReference type="AlphaFoldDB" id="A0AA88U4M0"/>
<evidence type="ECO:0000256" key="3">
    <source>
        <dbReference type="ARBA" id="ARBA00004906"/>
    </source>
</evidence>
<evidence type="ECO:0000313" key="14">
    <source>
        <dbReference type="Proteomes" id="UP001187471"/>
    </source>
</evidence>
<keyword evidence="6 10" id="KW-0863">Zinc-finger</keyword>
<evidence type="ECO:0000256" key="2">
    <source>
        <dbReference type="ARBA" id="ARBA00004308"/>
    </source>
</evidence>
<gene>
    <name evidence="13" type="ORF">RJ640_030102</name>
</gene>
<evidence type="ECO:0000256" key="4">
    <source>
        <dbReference type="ARBA" id="ARBA00022679"/>
    </source>
</evidence>
<dbReference type="InterPro" id="IPR018957">
    <property type="entry name" value="Znf_C3HC4_RING-type"/>
</dbReference>
<evidence type="ECO:0000256" key="5">
    <source>
        <dbReference type="ARBA" id="ARBA00022723"/>
    </source>
</evidence>
<name>A0AA88U4M0_9ASTE</name>
<keyword evidence="11" id="KW-0812">Transmembrane</keyword>
<dbReference type="SMART" id="SM00184">
    <property type="entry name" value="RING"/>
    <property type="match status" value="1"/>
</dbReference>
<organism evidence="13 14">
    <name type="scientific">Escallonia rubra</name>
    <dbReference type="NCBI Taxonomy" id="112253"/>
    <lineage>
        <taxon>Eukaryota</taxon>
        <taxon>Viridiplantae</taxon>
        <taxon>Streptophyta</taxon>
        <taxon>Embryophyta</taxon>
        <taxon>Tracheophyta</taxon>
        <taxon>Spermatophyta</taxon>
        <taxon>Magnoliopsida</taxon>
        <taxon>eudicotyledons</taxon>
        <taxon>Gunneridae</taxon>
        <taxon>Pentapetalae</taxon>
        <taxon>asterids</taxon>
        <taxon>campanulids</taxon>
        <taxon>Escalloniales</taxon>
        <taxon>Escalloniaceae</taxon>
        <taxon>Escallonia</taxon>
    </lineage>
</organism>
<evidence type="ECO:0000313" key="13">
    <source>
        <dbReference type="EMBL" id="KAK2968491.1"/>
    </source>
</evidence>
<comment type="catalytic activity">
    <reaction evidence="1 11">
        <text>S-ubiquitinyl-[E2 ubiquitin-conjugating enzyme]-L-cysteine + [acceptor protein]-L-lysine = [E2 ubiquitin-conjugating enzyme]-L-cysteine + N(6)-ubiquitinyl-[acceptor protein]-L-lysine.</text>
        <dbReference type="EC" id="2.3.2.27"/>
    </reaction>
</comment>
<dbReference type="GO" id="GO:0008270">
    <property type="term" value="F:zinc ion binding"/>
    <property type="evidence" value="ECO:0007669"/>
    <property type="project" value="UniProtKB-KW"/>
</dbReference>
<dbReference type="InterPro" id="IPR045103">
    <property type="entry name" value="RNF5/RNF185-like"/>
</dbReference>
<dbReference type="FunFam" id="3.30.40.10:FF:000795">
    <property type="entry name" value="E3 ubiquitin-protein ligase RMA1H1"/>
    <property type="match status" value="1"/>
</dbReference>
<comment type="subcellular location">
    <subcellularLocation>
        <location evidence="2">Endomembrane system</location>
    </subcellularLocation>
    <subcellularLocation>
        <location evidence="11">Endoplasmic reticulum membrane</location>
        <topology evidence="11">Single-pass type IV membrane protein</topology>
    </subcellularLocation>
</comment>
<dbReference type="EMBL" id="JAVXUO010002916">
    <property type="protein sequence ID" value="KAK2968491.1"/>
    <property type="molecule type" value="Genomic_DNA"/>
</dbReference>
<dbReference type="InterPro" id="IPR017907">
    <property type="entry name" value="Znf_RING_CS"/>
</dbReference>
<keyword evidence="7 11" id="KW-0833">Ubl conjugation pathway</keyword>
<comment type="function">
    <text evidence="11">E3 ubiquitin-protein ligase.</text>
</comment>
<dbReference type="GO" id="GO:0006511">
    <property type="term" value="P:ubiquitin-dependent protein catabolic process"/>
    <property type="evidence" value="ECO:0007669"/>
    <property type="project" value="UniProtKB-UniRule"/>
</dbReference>
<proteinExistence type="predicted"/>
<keyword evidence="5 11" id="KW-0479">Metal-binding</keyword>
<evidence type="ECO:0000256" key="1">
    <source>
        <dbReference type="ARBA" id="ARBA00000900"/>
    </source>
</evidence>
<dbReference type="EC" id="2.3.2.27" evidence="11"/>
<dbReference type="PANTHER" id="PTHR12313">
    <property type="entry name" value="E3 UBIQUITIN-PROTEIN LIGASE RNF5-RELATED"/>
    <property type="match status" value="1"/>
</dbReference>